<dbReference type="PANTHER" id="PTHR33202">
    <property type="entry name" value="ZINC UPTAKE REGULATION PROTEIN"/>
    <property type="match status" value="1"/>
</dbReference>
<dbReference type="Proteomes" id="UP000613582">
    <property type="component" value="Unassembled WGS sequence"/>
</dbReference>
<dbReference type="GO" id="GO:0008270">
    <property type="term" value="F:zinc ion binding"/>
    <property type="evidence" value="ECO:0007669"/>
    <property type="project" value="TreeGrafter"/>
</dbReference>
<dbReference type="EMBL" id="BMGH01000001">
    <property type="protein sequence ID" value="GGC98329.1"/>
    <property type="molecule type" value="Genomic_DNA"/>
</dbReference>
<organism evidence="9 10">
    <name type="scientific">Aquisalinus flavus</name>
    <dbReference type="NCBI Taxonomy" id="1526572"/>
    <lineage>
        <taxon>Bacteria</taxon>
        <taxon>Pseudomonadati</taxon>
        <taxon>Pseudomonadota</taxon>
        <taxon>Alphaproteobacteria</taxon>
        <taxon>Parvularculales</taxon>
        <taxon>Parvularculaceae</taxon>
        <taxon>Aquisalinus</taxon>
    </lineage>
</organism>
<dbReference type="InterPro" id="IPR036388">
    <property type="entry name" value="WH-like_DNA-bd_sf"/>
</dbReference>
<evidence type="ECO:0000256" key="3">
    <source>
        <dbReference type="ARBA" id="ARBA00022833"/>
    </source>
</evidence>
<dbReference type="PANTHER" id="PTHR33202:SF6">
    <property type="entry name" value="ZINC UPTAKE REGULATION PROTEIN"/>
    <property type="match status" value="1"/>
</dbReference>
<evidence type="ECO:0000256" key="1">
    <source>
        <dbReference type="ARBA" id="ARBA00007957"/>
    </source>
</evidence>
<dbReference type="GO" id="GO:0045892">
    <property type="term" value="P:negative regulation of DNA-templated transcription"/>
    <property type="evidence" value="ECO:0007669"/>
    <property type="project" value="TreeGrafter"/>
</dbReference>
<evidence type="ECO:0000256" key="6">
    <source>
        <dbReference type="ARBA" id="ARBA00023163"/>
    </source>
</evidence>
<dbReference type="GO" id="GO:0005829">
    <property type="term" value="C:cytosol"/>
    <property type="evidence" value="ECO:0007669"/>
    <property type="project" value="TreeGrafter"/>
</dbReference>
<evidence type="ECO:0000313" key="10">
    <source>
        <dbReference type="Proteomes" id="UP000613582"/>
    </source>
</evidence>
<dbReference type="GO" id="GO:0003700">
    <property type="term" value="F:DNA-binding transcription factor activity"/>
    <property type="evidence" value="ECO:0007669"/>
    <property type="project" value="InterPro"/>
</dbReference>
<keyword evidence="3 7" id="KW-0862">Zinc</keyword>
<dbReference type="Pfam" id="PF01475">
    <property type="entry name" value="FUR"/>
    <property type="match status" value="1"/>
</dbReference>
<evidence type="ECO:0000256" key="2">
    <source>
        <dbReference type="ARBA" id="ARBA00022491"/>
    </source>
</evidence>
<keyword evidence="8" id="KW-0408">Iron</keyword>
<dbReference type="Gene3D" id="1.10.10.10">
    <property type="entry name" value="Winged helix-like DNA-binding domain superfamily/Winged helix DNA-binding domain"/>
    <property type="match status" value="1"/>
</dbReference>
<dbReference type="RefSeq" id="WP_188159627.1">
    <property type="nucleotide sequence ID" value="NZ_BMGH01000001.1"/>
</dbReference>
<dbReference type="Gene3D" id="3.30.1490.190">
    <property type="match status" value="1"/>
</dbReference>
<accession>A0A8J2Y5I2</accession>
<dbReference type="InterPro" id="IPR036390">
    <property type="entry name" value="WH_DNA-bd_sf"/>
</dbReference>
<feature type="binding site" evidence="8">
    <location>
        <position position="111"/>
    </location>
    <ligand>
        <name>Fe cation</name>
        <dbReference type="ChEBI" id="CHEBI:24875"/>
    </ligand>
</feature>
<evidence type="ECO:0000256" key="5">
    <source>
        <dbReference type="ARBA" id="ARBA00023125"/>
    </source>
</evidence>
<keyword evidence="6" id="KW-0804">Transcription</keyword>
<dbReference type="GO" id="GO:1900376">
    <property type="term" value="P:regulation of secondary metabolite biosynthetic process"/>
    <property type="evidence" value="ECO:0007669"/>
    <property type="project" value="TreeGrafter"/>
</dbReference>
<feature type="binding site" evidence="7">
    <location>
        <position position="91"/>
    </location>
    <ligand>
        <name>Zn(2+)</name>
        <dbReference type="ChEBI" id="CHEBI:29105"/>
    </ligand>
</feature>
<dbReference type="AlphaFoldDB" id="A0A8J2Y5I2"/>
<feature type="binding site" evidence="7">
    <location>
        <position position="136"/>
    </location>
    <ligand>
        <name>Zn(2+)</name>
        <dbReference type="ChEBI" id="CHEBI:29105"/>
    </ligand>
</feature>
<dbReference type="GO" id="GO:0000976">
    <property type="term" value="F:transcription cis-regulatory region binding"/>
    <property type="evidence" value="ECO:0007669"/>
    <property type="project" value="TreeGrafter"/>
</dbReference>
<keyword evidence="5" id="KW-0238">DNA-binding</keyword>
<keyword evidence="10" id="KW-1185">Reference proteome</keyword>
<keyword evidence="4" id="KW-0805">Transcription regulation</keyword>
<evidence type="ECO:0000256" key="4">
    <source>
        <dbReference type="ARBA" id="ARBA00023015"/>
    </source>
</evidence>
<dbReference type="InterPro" id="IPR043135">
    <property type="entry name" value="Fur_C"/>
</dbReference>
<evidence type="ECO:0000256" key="8">
    <source>
        <dbReference type="PIRSR" id="PIRSR602481-2"/>
    </source>
</evidence>
<dbReference type="SUPFAM" id="SSF46785">
    <property type="entry name" value="Winged helix' DNA-binding domain"/>
    <property type="match status" value="1"/>
</dbReference>
<evidence type="ECO:0000256" key="7">
    <source>
        <dbReference type="PIRSR" id="PIRSR602481-1"/>
    </source>
</evidence>
<keyword evidence="2" id="KW-0678">Repressor</keyword>
<name>A0A8J2Y5I2_9PROT</name>
<sequence>MAHDHHDDDFMGSLTKNEALVYSALKSAGQPLKAYDLLDILKSKGVRAPMTIYRALEGLEGKGLVHKLDALNAYVLCNHDQPHQIQSFLVCESCSNVEEIDTGVSATPSVESNIKAVVAEKGFRMEAARLEIKGRCSRCA</sequence>
<feature type="binding site" evidence="7">
    <location>
        <position position="94"/>
    </location>
    <ligand>
        <name>Zn(2+)</name>
        <dbReference type="ChEBI" id="CHEBI:29105"/>
    </ligand>
</feature>
<comment type="similarity">
    <text evidence="1">Belongs to the Fur family.</text>
</comment>
<keyword evidence="7" id="KW-0479">Metal-binding</keyword>
<comment type="caution">
    <text evidence="9">The sequence shown here is derived from an EMBL/GenBank/DDBJ whole genome shotgun (WGS) entry which is preliminary data.</text>
</comment>
<protein>
    <submittedName>
        <fullName evidence="9">Fur family transcriptional regulator</fullName>
    </submittedName>
</protein>
<feature type="binding site" evidence="7">
    <location>
        <position position="139"/>
    </location>
    <ligand>
        <name>Zn(2+)</name>
        <dbReference type="ChEBI" id="CHEBI:29105"/>
    </ligand>
</feature>
<comment type="cofactor">
    <cofactor evidence="8">
        <name>Mn(2+)</name>
        <dbReference type="ChEBI" id="CHEBI:29035"/>
    </cofactor>
    <cofactor evidence="8">
        <name>Fe(2+)</name>
        <dbReference type="ChEBI" id="CHEBI:29033"/>
    </cofactor>
    <text evidence="8">Binds 1 Mn(2+) or Fe(2+) ion per subunit.</text>
</comment>
<gene>
    <name evidence="9" type="ORF">GCM10011342_04080</name>
</gene>
<proteinExistence type="inferred from homology"/>
<comment type="cofactor">
    <cofactor evidence="7">
        <name>Zn(2+)</name>
        <dbReference type="ChEBI" id="CHEBI:29105"/>
    </cofactor>
    <text evidence="7">Binds 1 zinc ion per subunit.</text>
</comment>
<evidence type="ECO:0000313" key="9">
    <source>
        <dbReference type="EMBL" id="GGC98329.1"/>
    </source>
</evidence>
<reference evidence="9" key="1">
    <citation type="journal article" date="2014" name="Int. J. Syst. Evol. Microbiol.">
        <title>Complete genome sequence of Corynebacterium casei LMG S-19264T (=DSM 44701T), isolated from a smear-ripened cheese.</title>
        <authorList>
            <consortium name="US DOE Joint Genome Institute (JGI-PGF)"/>
            <person name="Walter F."/>
            <person name="Albersmeier A."/>
            <person name="Kalinowski J."/>
            <person name="Ruckert C."/>
        </authorList>
    </citation>
    <scope>NUCLEOTIDE SEQUENCE</scope>
    <source>
        <strain evidence="9">CGMCC 1.12921</strain>
    </source>
</reference>
<reference evidence="9" key="2">
    <citation type="submission" date="2020-09" db="EMBL/GenBank/DDBJ databases">
        <authorList>
            <person name="Sun Q."/>
            <person name="Zhou Y."/>
        </authorList>
    </citation>
    <scope>NUCLEOTIDE SEQUENCE</scope>
    <source>
        <strain evidence="9">CGMCC 1.12921</strain>
    </source>
</reference>
<dbReference type="InterPro" id="IPR002481">
    <property type="entry name" value="FUR"/>
</dbReference>